<feature type="transmembrane region" description="Helical" evidence="7">
    <location>
        <begin position="12"/>
        <end position="35"/>
    </location>
</feature>
<organism evidence="9 10">
    <name type="scientific">Polaribacter marinus</name>
    <dbReference type="NCBI Taxonomy" id="2916838"/>
    <lineage>
        <taxon>Bacteria</taxon>
        <taxon>Pseudomonadati</taxon>
        <taxon>Bacteroidota</taxon>
        <taxon>Flavobacteriia</taxon>
        <taxon>Flavobacteriales</taxon>
        <taxon>Flavobacteriaceae</taxon>
    </lineage>
</organism>
<dbReference type="Proteomes" id="UP001139369">
    <property type="component" value="Unassembled WGS sequence"/>
</dbReference>
<reference evidence="9" key="1">
    <citation type="submission" date="2022-02" db="EMBL/GenBank/DDBJ databases">
        <title>Polaribacter sp. MSW13, isolated from seawater.</title>
        <authorList>
            <person name="Kristyanto S."/>
            <person name="Jung J."/>
            <person name="Jeon C.O."/>
        </authorList>
    </citation>
    <scope>NUCLEOTIDE SEQUENCE</scope>
    <source>
        <strain evidence="9">MSW13</strain>
    </source>
</reference>
<dbReference type="InterPro" id="IPR058240">
    <property type="entry name" value="rSAM_sf"/>
</dbReference>
<dbReference type="GO" id="GO:0005829">
    <property type="term" value="C:cytosol"/>
    <property type="evidence" value="ECO:0007669"/>
    <property type="project" value="TreeGrafter"/>
</dbReference>
<dbReference type="InterPro" id="IPR007197">
    <property type="entry name" value="rSAM"/>
</dbReference>
<dbReference type="SFLD" id="SFLDG01082">
    <property type="entry name" value="B12-binding_domain_containing"/>
    <property type="match status" value="1"/>
</dbReference>
<feature type="transmembrane region" description="Helical" evidence="7">
    <location>
        <begin position="117"/>
        <end position="134"/>
    </location>
</feature>
<dbReference type="GO" id="GO:0051539">
    <property type="term" value="F:4 iron, 4 sulfur cluster binding"/>
    <property type="evidence" value="ECO:0007669"/>
    <property type="project" value="UniProtKB-KW"/>
</dbReference>
<dbReference type="InterPro" id="IPR023404">
    <property type="entry name" value="rSAM_horseshoe"/>
</dbReference>
<evidence type="ECO:0000256" key="3">
    <source>
        <dbReference type="ARBA" id="ARBA00022691"/>
    </source>
</evidence>
<dbReference type="Pfam" id="PF04055">
    <property type="entry name" value="Radical_SAM"/>
    <property type="match status" value="1"/>
</dbReference>
<accession>A0A9X1VN64</accession>
<dbReference type="PANTHER" id="PTHR43020">
    <property type="entry name" value="CDK5 REGULATORY SUBUNIT-ASSOCIATED PROTEIN 1"/>
    <property type="match status" value="1"/>
</dbReference>
<dbReference type="InterPro" id="IPR020612">
    <property type="entry name" value="Methylthiotransferase_CS"/>
</dbReference>
<dbReference type="PROSITE" id="PS51918">
    <property type="entry name" value="RADICAL_SAM"/>
    <property type="match status" value="1"/>
</dbReference>
<protein>
    <submittedName>
        <fullName evidence="9">Radical SAM protein</fullName>
    </submittedName>
</protein>
<evidence type="ECO:0000313" key="9">
    <source>
        <dbReference type="EMBL" id="MCI2229609.1"/>
    </source>
</evidence>
<gene>
    <name evidence="9" type="ORF">MC378_10570</name>
</gene>
<evidence type="ECO:0000256" key="1">
    <source>
        <dbReference type="ARBA" id="ARBA00001966"/>
    </source>
</evidence>
<dbReference type="PROSITE" id="PS01278">
    <property type="entry name" value="MTTASE_RADICAL"/>
    <property type="match status" value="1"/>
</dbReference>
<evidence type="ECO:0000256" key="6">
    <source>
        <dbReference type="ARBA" id="ARBA00023014"/>
    </source>
</evidence>
<dbReference type="RefSeq" id="WP_242178735.1">
    <property type="nucleotide sequence ID" value="NZ_JAKQYM010000007.1"/>
</dbReference>
<evidence type="ECO:0000256" key="7">
    <source>
        <dbReference type="SAM" id="Phobius"/>
    </source>
</evidence>
<dbReference type="AlphaFoldDB" id="A0A9X1VN64"/>
<keyword evidence="2" id="KW-0004">4Fe-4S</keyword>
<proteinExistence type="predicted"/>
<feature type="transmembrane region" description="Helical" evidence="7">
    <location>
        <begin position="58"/>
        <end position="78"/>
    </location>
</feature>
<feature type="domain" description="Radical SAM core" evidence="8">
    <location>
        <begin position="144"/>
        <end position="379"/>
    </location>
</feature>
<keyword evidence="10" id="KW-1185">Reference proteome</keyword>
<dbReference type="EMBL" id="JAKQYM010000007">
    <property type="protein sequence ID" value="MCI2229609.1"/>
    <property type="molecule type" value="Genomic_DNA"/>
</dbReference>
<evidence type="ECO:0000256" key="5">
    <source>
        <dbReference type="ARBA" id="ARBA00023004"/>
    </source>
</evidence>
<keyword evidence="4" id="KW-0479">Metal-binding</keyword>
<dbReference type="InterPro" id="IPR006638">
    <property type="entry name" value="Elp3/MiaA/NifB-like_rSAM"/>
</dbReference>
<sequence length="456" mass="52366">MFSYKNKTLGPFKTGSIFAIIFSTFFILLWIVRFFQIDFLSTFLPETIREMFDDSPKWVIYGYLLIALTNLVAAILLFRRKIVSVVVSRYAAVGMLMVIIYHFFITEYIGLYEALEMFATLMFYLFLAWFSKYSREKGFLSKISRETTTISLKIQEGCDHECAYCQVPILKGNSRSDTLNNILSNAKNMADEGIKDIVLIGDNVGDFGTGEKGNLNHPHSFFDLLKALDKIGDIHRFSFLSITTPMFSDSTLNFIKNSNRFAPYFSIKMDSGSDAVLKMMNRPFPLKPYKDLFLNINKIMPNAYITVEIIVGFPGESDKLFAATVDFLSKANISYIVPTVYSEKIKTKAFGIKDGTVSKSIRKKRQKELVELSKKKLHAFYENQLGEEKTVLFENKRRGDYIYGFTYNHIKIKTAWNPELGNTIQKIKLTGINGSFMLFDFVKDEDSKDHDNYVKI</sequence>
<dbReference type="PANTHER" id="PTHR43020:SF2">
    <property type="entry name" value="MITOCHONDRIAL TRNA METHYLTHIOTRANSFERASE CDK5RAP1"/>
    <property type="match status" value="1"/>
</dbReference>
<keyword evidence="7" id="KW-0812">Transmembrane</keyword>
<keyword evidence="6" id="KW-0411">Iron-sulfur</keyword>
<dbReference type="GO" id="GO:0046872">
    <property type="term" value="F:metal ion binding"/>
    <property type="evidence" value="ECO:0007669"/>
    <property type="project" value="UniProtKB-KW"/>
</dbReference>
<keyword evidence="7" id="KW-1133">Transmembrane helix</keyword>
<feature type="transmembrane region" description="Helical" evidence="7">
    <location>
        <begin position="90"/>
        <end position="111"/>
    </location>
</feature>
<keyword evidence="3" id="KW-0949">S-adenosyl-L-methionine</keyword>
<keyword evidence="7" id="KW-0472">Membrane</keyword>
<evidence type="ECO:0000259" key="8">
    <source>
        <dbReference type="PROSITE" id="PS51918"/>
    </source>
</evidence>
<dbReference type="Gene3D" id="3.80.30.20">
    <property type="entry name" value="tm_1862 like domain"/>
    <property type="match status" value="1"/>
</dbReference>
<comment type="cofactor">
    <cofactor evidence="1">
        <name>[4Fe-4S] cluster</name>
        <dbReference type="ChEBI" id="CHEBI:49883"/>
    </cofactor>
</comment>
<name>A0A9X1VN64_9FLAO</name>
<dbReference type="GO" id="GO:0035597">
    <property type="term" value="F:tRNA-2-methylthio-N(6)-dimethylallyladenosine(37) synthase activity"/>
    <property type="evidence" value="ECO:0007669"/>
    <property type="project" value="TreeGrafter"/>
</dbReference>
<evidence type="ECO:0000313" key="10">
    <source>
        <dbReference type="Proteomes" id="UP001139369"/>
    </source>
</evidence>
<dbReference type="SMART" id="SM00729">
    <property type="entry name" value="Elp3"/>
    <property type="match status" value="1"/>
</dbReference>
<keyword evidence="5" id="KW-0408">Iron</keyword>
<dbReference type="SFLD" id="SFLDS00029">
    <property type="entry name" value="Radical_SAM"/>
    <property type="match status" value="1"/>
</dbReference>
<comment type="caution">
    <text evidence="9">The sequence shown here is derived from an EMBL/GenBank/DDBJ whole genome shotgun (WGS) entry which is preliminary data.</text>
</comment>
<evidence type="ECO:0000256" key="2">
    <source>
        <dbReference type="ARBA" id="ARBA00022485"/>
    </source>
</evidence>
<evidence type="ECO:0000256" key="4">
    <source>
        <dbReference type="ARBA" id="ARBA00022723"/>
    </source>
</evidence>
<dbReference type="SUPFAM" id="SSF102114">
    <property type="entry name" value="Radical SAM enzymes"/>
    <property type="match status" value="1"/>
</dbReference>